<reference evidence="2" key="3">
    <citation type="submission" date="2023-12" db="EMBL/GenBank/DDBJ databases">
        <authorList>
            <person name="Sun Q."/>
            <person name="Inoue M."/>
        </authorList>
    </citation>
    <scope>NUCLEOTIDE SEQUENCE</scope>
    <source>
        <strain evidence="2">JCM 12289</strain>
    </source>
</reference>
<keyword evidence="3" id="KW-0614">Plasmid</keyword>
<keyword evidence="2" id="KW-0378">Hydrolase</keyword>
<dbReference type="SUPFAM" id="SSF53474">
    <property type="entry name" value="alpha/beta-Hydrolases"/>
    <property type="match status" value="1"/>
</dbReference>
<evidence type="ECO:0000313" key="5">
    <source>
        <dbReference type="Proteomes" id="UP001500962"/>
    </source>
</evidence>
<organism evidence="2 5">
    <name type="scientific">Halococcus dombrowskii</name>
    <dbReference type="NCBI Taxonomy" id="179637"/>
    <lineage>
        <taxon>Archaea</taxon>
        <taxon>Methanobacteriati</taxon>
        <taxon>Methanobacteriota</taxon>
        <taxon>Stenosarchaea group</taxon>
        <taxon>Halobacteria</taxon>
        <taxon>Halobacteriales</taxon>
        <taxon>Halococcaceae</taxon>
        <taxon>Halococcus</taxon>
    </lineage>
</organism>
<dbReference type="RefSeq" id="WP_244706157.1">
    <property type="nucleotide sequence ID" value="NZ_BAAADN010000025.1"/>
</dbReference>
<dbReference type="GeneID" id="71763629"/>
<evidence type="ECO:0000313" key="3">
    <source>
        <dbReference type="EMBL" id="UOO96953.1"/>
    </source>
</evidence>
<evidence type="ECO:0000259" key="1">
    <source>
        <dbReference type="Pfam" id="PF00561"/>
    </source>
</evidence>
<accession>A0AAV3SGZ0</accession>
<dbReference type="AlphaFoldDB" id="A0AAV3SGZ0"/>
<dbReference type="PRINTS" id="PR00111">
    <property type="entry name" value="ABHYDROLASE"/>
</dbReference>
<dbReference type="Gene3D" id="3.40.50.1820">
    <property type="entry name" value="alpha/beta hydrolase"/>
    <property type="match status" value="1"/>
</dbReference>
<dbReference type="InterPro" id="IPR029058">
    <property type="entry name" value="AB_hydrolase_fold"/>
</dbReference>
<evidence type="ECO:0000313" key="2">
    <source>
        <dbReference type="EMBL" id="GAA0460538.1"/>
    </source>
</evidence>
<dbReference type="GO" id="GO:0016787">
    <property type="term" value="F:hydrolase activity"/>
    <property type="evidence" value="ECO:0007669"/>
    <property type="project" value="UniProtKB-KW"/>
</dbReference>
<name>A0AAV3SGZ0_HALDO</name>
<dbReference type="Pfam" id="PF00561">
    <property type="entry name" value="Abhydrolase_1"/>
    <property type="match status" value="1"/>
</dbReference>
<gene>
    <name evidence="2" type="ORF">GCM10008985_16260</name>
    <name evidence="3" type="ORF">MUK72_17235</name>
</gene>
<sequence length="282" mass="30957">MITSEDWSDRQSTTTVTVDGHDVEMAYYEATVDADGAPVVFLHGIPTWSFLWRNVLDPVAENHHVVVPDLIGYGNSTMRDGVDRSIRAQEQALEELLATVGADHSSLVAHDIGGGIALRYAAHNPGAVQTVVLSNAVCYDSWPVEFINGIGVPSTLEQSDEEFEAAIAGAFEQGLYGDPDNHREFVDGMMAPWETDAGKRSLVRNAVATNTNHTLEIDYEAIEADTYLLWGTDDVLQPVSYAEQLAEDVTGDATMLPLEDAYHWVIEDRTEAYRSHLADVFA</sequence>
<reference evidence="2" key="1">
    <citation type="journal article" date="2014" name="Int. J. Syst. Evol. Microbiol.">
        <title>Complete genome sequence of Corynebacterium casei LMG S-19264T (=DSM 44701T), isolated from a smear-ripened cheese.</title>
        <authorList>
            <consortium name="US DOE Joint Genome Institute (JGI-PGF)"/>
            <person name="Walter F."/>
            <person name="Albersmeier A."/>
            <person name="Kalinowski J."/>
            <person name="Ruckert C."/>
        </authorList>
    </citation>
    <scope>NUCLEOTIDE SEQUENCE</scope>
    <source>
        <strain evidence="2">JCM 12289</strain>
    </source>
</reference>
<dbReference type="GO" id="GO:0016020">
    <property type="term" value="C:membrane"/>
    <property type="evidence" value="ECO:0007669"/>
    <property type="project" value="TreeGrafter"/>
</dbReference>
<dbReference type="PANTHER" id="PTHR43798:SF24">
    <property type="entry name" value="CIS-3-ALKYL-4-ALKYLOXETAN-2-ONE DECARBOXYLASE"/>
    <property type="match status" value="1"/>
</dbReference>
<dbReference type="InterPro" id="IPR000073">
    <property type="entry name" value="AB_hydrolase_1"/>
</dbReference>
<dbReference type="EMBL" id="BAAADN010000025">
    <property type="protein sequence ID" value="GAA0460538.1"/>
    <property type="molecule type" value="Genomic_DNA"/>
</dbReference>
<keyword evidence="4" id="KW-1185">Reference proteome</keyword>
<proteinExistence type="predicted"/>
<protein>
    <submittedName>
        <fullName evidence="3">Alpha/beta fold hydrolase</fullName>
    </submittedName>
    <submittedName>
        <fullName evidence="2">Alpha/beta hydrolase</fullName>
    </submittedName>
</protein>
<feature type="domain" description="AB hydrolase-1" evidence="1">
    <location>
        <begin position="38"/>
        <end position="269"/>
    </location>
</feature>
<geneLocation type="plasmid" evidence="3 4">
    <name>unnamed2</name>
</geneLocation>
<evidence type="ECO:0000313" key="4">
    <source>
        <dbReference type="Proteomes" id="UP000830542"/>
    </source>
</evidence>
<dbReference type="Proteomes" id="UP000830542">
    <property type="component" value="Plasmid unnamed2"/>
</dbReference>
<dbReference type="PANTHER" id="PTHR43798">
    <property type="entry name" value="MONOACYLGLYCEROL LIPASE"/>
    <property type="match status" value="1"/>
</dbReference>
<dbReference type="EMBL" id="CP095007">
    <property type="protein sequence ID" value="UOO96953.1"/>
    <property type="molecule type" value="Genomic_DNA"/>
</dbReference>
<dbReference type="KEGG" id="hdo:MUK72_17235"/>
<dbReference type="InterPro" id="IPR050266">
    <property type="entry name" value="AB_hydrolase_sf"/>
</dbReference>
<reference evidence="3" key="2">
    <citation type="submission" date="2022-04" db="EMBL/GenBank/DDBJ databases">
        <title>Sequencing and genomic assembly of Halococcus dombrowskii.</title>
        <authorList>
            <person name="Lim S.W."/>
            <person name="MacLea K.S."/>
        </authorList>
    </citation>
    <scope>NUCLEOTIDE SEQUENCE</scope>
    <source>
        <strain evidence="3">H4</strain>
        <plasmid evidence="3">unnamed2</plasmid>
    </source>
</reference>
<dbReference type="Proteomes" id="UP001500962">
    <property type="component" value="Unassembled WGS sequence"/>
</dbReference>